<reference evidence="3" key="1">
    <citation type="submission" date="2023-10" db="EMBL/GenBank/DDBJ databases">
        <authorList>
            <person name="Domelevo Entfellner J.-B."/>
        </authorList>
    </citation>
    <scope>NUCLEOTIDE SEQUENCE</scope>
</reference>
<protein>
    <submittedName>
        <fullName evidence="3">Uncharacterized protein</fullName>
    </submittedName>
</protein>
<accession>A0AA86S4S1</accession>
<feature type="region of interest" description="Disordered" evidence="2">
    <location>
        <begin position="30"/>
        <end position="80"/>
    </location>
</feature>
<proteinExistence type="predicted"/>
<organism evidence="3 4">
    <name type="scientific">Sphenostylis stenocarpa</name>
    <dbReference type="NCBI Taxonomy" id="92480"/>
    <lineage>
        <taxon>Eukaryota</taxon>
        <taxon>Viridiplantae</taxon>
        <taxon>Streptophyta</taxon>
        <taxon>Embryophyta</taxon>
        <taxon>Tracheophyta</taxon>
        <taxon>Spermatophyta</taxon>
        <taxon>Magnoliopsida</taxon>
        <taxon>eudicotyledons</taxon>
        <taxon>Gunneridae</taxon>
        <taxon>Pentapetalae</taxon>
        <taxon>rosids</taxon>
        <taxon>fabids</taxon>
        <taxon>Fabales</taxon>
        <taxon>Fabaceae</taxon>
        <taxon>Papilionoideae</taxon>
        <taxon>50 kb inversion clade</taxon>
        <taxon>NPAAA clade</taxon>
        <taxon>indigoferoid/millettioid clade</taxon>
        <taxon>Phaseoleae</taxon>
        <taxon>Sphenostylis</taxon>
    </lineage>
</organism>
<name>A0AA86S4S1_9FABA</name>
<feature type="coiled-coil region" evidence="1">
    <location>
        <begin position="210"/>
        <end position="258"/>
    </location>
</feature>
<evidence type="ECO:0000256" key="1">
    <source>
        <dbReference type="SAM" id="Coils"/>
    </source>
</evidence>
<keyword evidence="1" id="KW-0175">Coiled coil</keyword>
<dbReference type="Proteomes" id="UP001189624">
    <property type="component" value="Chromosome 1"/>
</dbReference>
<dbReference type="EMBL" id="OY731398">
    <property type="protein sequence ID" value="CAJ1905253.1"/>
    <property type="molecule type" value="Genomic_DNA"/>
</dbReference>
<evidence type="ECO:0000256" key="2">
    <source>
        <dbReference type="SAM" id="MobiDB-lite"/>
    </source>
</evidence>
<dbReference type="PANTHER" id="PTHR38936">
    <property type="entry name" value="TITIN-LIKE ISOFORM X2"/>
    <property type="match status" value="1"/>
</dbReference>
<keyword evidence="4" id="KW-1185">Reference proteome</keyword>
<dbReference type="AlphaFoldDB" id="A0AA86S4S1"/>
<evidence type="ECO:0000313" key="4">
    <source>
        <dbReference type="Proteomes" id="UP001189624"/>
    </source>
</evidence>
<dbReference type="Gramene" id="rna-AYBTSS11_LOCUS3280">
    <property type="protein sequence ID" value="CAJ1905253.1"/>
    <property type="gene ID" value="gene-AYBTSS11_LOCUS3280"/>
</dbReference>
<gene>
    <name evidence="3" type="ORF">AYBTSS11_LOCUS3280</name>
</gene>
<dbReference type="PANTHER" id="PTHR38936:SF1">
    <property type="entry name" value="DUF641 DOMAIN-CONTAINING PROTEIN"/>
    <property type="match status" value="1"/>
</dbReference>
<evidence type="ECO:0000313" key="3">
    <source>
        <dbReference type="EMBL" id="CAJ1905253.1"/>
    </source>
</evidence>
<feature type="compositionally biased region" description="Basic and acidic residues" evidence="2">
    <location>
        <begin position="52"/>
        <end position="68"/>
    </location>
</feature>
<sequence length="298" mass="33282">MGRKRSSRSTDRAHVMPNVSNGILQLLGVSNSQHDIQRPGFSSKKHPNLLLDELKRPHEKSPTREKPNQDQGSQKKPITKKNSKYCGTYVRRSERIKSAIVCSPKTNCGIEVIEDIPVSDVEKDELDTQEEQVLGGPELVLELPQKLESESEPELEEILGEKSLDEKVDSALHRIDALDKTVEWLKSKVDETFGFYEAPSMAPTGYKSMYIDSQKKIEALTEENQRLNGKLANALGKIEVYEKEIRALIDVLDKTKDSVKDVMISNLAKSVDAAVNVSTQAINNARSASALKRKKNEG</sequence>